<evidence type="ECO:0000256" key="8">
    <source>
        <dbReference type="SAM" id="MobiDB-lite"/>
    </source>
</evidence>
<evidence type="ECO:0000256" key="5">
    <source>
        <dbReference type="ARBA" id="ARBA00022917"/>
    </source>
</evidence>
<keyword evidence="3" id="KW-0810">Translation regulation</keyword>
<protein>
    <recommendedName>
        <fullName evidence="6">eIF-4F 25 kDa subunit</fullName>
    </recommendedName>
    <alternativeName>
        <fullName evidence="7">eIF-4F p26 subunit</fullName>
    </alternativeName>
</protein>
<dbReference type="EMBL" id="JAAALK010000282">
    <property type="protein sequence ID" value="KAG8079159.1"/>
    <property type="molecule type" value="Genomic_DNA"/>
</dbReference>
<dbReference type="Proteomes" id="UP000729402">
    <property type="component" value="Unassembled WGS sequence"/>
</dbReference>
<reference evidence="9" key="2">
    <citation type="submission" date="2021-02" db="EMBL/GenBank/DDBJ databases">
        <authorList>
            <person name="Kimball J.A."/>
            <person name="Haas M.W."/>
            <person name="Macchietto M."/>
            <person name="Kono T."/>
            <person name="Duquette J."/>
            <person name="Shao M."/>
        </authorList>
    </citation>
    <scope>NUCLEOTIDE SEQUENCE</scope>
    <source>
        <tissue evidence="9">Fresh leaf tissue</tissue>
    </source>
</reference>
<organism evidence="9 10">
    <name type="scientific">Zizania palustris</name>
    <name type="common">Northern wild rice</name>
    <dbReference type="NCBI Taxonomy" id="103762"/>
    <lineage>
        <taxon>Eukaryota</taxon>
        <taxon>Viridiplantae</taxon>
        <taxon>Streptophyta</taxon>
        <taxon>Embryophyta</taxon>
        <taxon>Tracheophyta</taxon>
        <taxon>Spermatophyta</taxon>
        <taxon>Magnoliopsida</taxon>
        <taxon>Liliopsida</taxon>
        <taxon>Poales</taxon>
        <taxon>Poaceae</taxon>
        <taxon>BOP clade</taxon>
        <taxon>Oryzoideae</taxon>
        <taxon>Oryzeae</taxon>
        <taxon>Zizaniinae</taxon>
        <taxon>Zizania</taxon>
    </lineage>
</organism>
<feature type="region of interest" description="Disordered" evidence="8">
    <location>
        <begin position="1"/>
        <end position="47"/>
    </location>
</feature>
<dbReference type="PANTHER" id="PTHR11960:SF8">
    <property type="entry name" value="EUKARYOTIC TRANSLATION INITIATION FACTOR 4E1-RELATED"/>
    <property type="match status" value="1"/>
</dbReference>
<dbReference type="PANTHER" id="PTHR11960">
    <property type="entry name" value="EUKARYOTIC TRANSLATION INITIATION FACTOR 4E RELATED"/>
    <property type="match status" value="1"/>
</dbReference>
<name>A0A8J5W5Z8_ZIZPA</name>
<keyword evidence="5" id="KW-0648">Protein biosynthesis</keyword>
<feature type="compositionally biased region" description="Basic and acidic residues" evidence="8">
    <location>
        <begin position="1"/>
        <end position="16"/>
    </location>
</feature>
<keyword evidence="2" id="KW-0396">Initiation factor</keyword>
<evidence type="ECO:0000256" key="6">
    <source>
        <dbReference type="ARBA" id="ARBA00032656"/>
    </source>
</evidence>
<dbReference type="GO" id="GO:0000340">
    <property type="term" value="F:RNA 7-methylguanosine cap binding"/>
    <property type="evidence" value="ECO:0007669"/>
    <property type="project" value="TreeGrafter"/>
</dbReference>
<feature type="compositionally biased region" description="Acidic residues" evidence="8">
    <location>
        <begin position="17"/>
        <end position="29"/>
    </location>
</feature>
<dbReference type="GO" id="GO:0016281">
    <property type="term" value="C:eukaryotic translation initiation factor 4F complex"/>
    <property type="evidence" value="ECO:0007669"/>
    <property type="project" value="TreeGrafter"/>
</dbReference>
<dbReference type="AlphaFoldDB" id="A0A8J5W5Z8"/>
<evidence type="ECO:0000256" key="1">
    <source>
        <dbReference type="ARBA" id="ARBA00009860"/>
    </source>
</evidence>
<dbReference type="GO" id="GO:0003743">
    <property type="term" value="F:translation initiation factor activity"/>
    <property type="evidence" value="ECO:0007669"/>
    <property type="project" value="UniProtKB-KW"/>
</dbReference>
<comment type="similarity">
    <text evidence="1">Belongs to the eukaryotic initiation factor 4E family.</text>
</comment>
<evidence type="ECO:0000256" key="3">
    <source>
        <dbReference type="ARBA" id="ARBA00022845"/>
    </source>
</evidence>
<gene>
    <name evidence="9" type="ORF">GUJ93_ZPchr0007g4620</name>
</gene>
<evidence type="ECO:0000313" key="10">
    <source>
        <dbReference type="Proteomes" id="UP000729402"/>
    </source>
</evidence>
<keyword evidence="10" id="KW-1185">Reference proteome</keyword>
<accession>A0A8J5W5Z8</accession>
<proteinExistence type="inferred from homology"/>
<evidence type="ECO:0000256" key="4">
    <source>
        <dbReference type="ARBA" id="ARBA00022884"/>
    </source>
</evidence>
<dbReference type="GO" id="GO:0006417">
    <property type="term" value="P:regulation of translation"/>
    <property type="evidence" value="ECO:0007669"/>
    <property type="project" value="UniProtKB-KW"/>
</dbReference>
<evidence type="ECO:0000256" key="7">
    <source>
        <dbReference type="ARBA" id="ARBA00041713"/>
    </source>
</evidence>
<dbReference type="Pfam" id="PF01652">
    <property type="entry name" value="IF4E"/>
    <property type="match status" value="1"/>
</dbReference>
<evidence type="ECO:0000256" key="2">
    <source>
        <dbReference type="ARBA" id="ARBA00022540"/>
    </source>
</evidence>
<reference evidence="9" key="1">
    <citation type="journal article" date="2021" name="bioRxiv">
        <title>Whole Genome Assembly and Annotation of Northern Wild Rice, Zizania palustris L., Supports a Whole Genome Duplication in the Zizania Genus.</title>
        <authorList>
            <person name="Haas M."/>
            <person name="Kono T."/>
            <person name="Macchietto M."/>
            <person name="Millas R."/>
            <person name="McGilp L."/>
            <person name="Shao M."/>
            <person name="Duquette J."/>
            <person name="Hirsch C.N."/>
            <person name="Kimball J."/>
        </authorList>
    </citation>
    <scope>NUCLEOTIDE SEQUENCE</scope>
    <source>
        <tissue evidence="9">Fresh leaf tissue</tissue>
    </source>
</reference>
<comment type="caution">
    <text evidence="9">The sequence shown here is derived from an EMBL/GenBank/DDBJ whole genome shotgun (WGS) entry which is preliminary data.</text>
</comment>
<sequence>MAEEHETRPRSAGRSEDPDEREEGEIDNDDSAHAPPQSNPAAPHPLEHAWTFWFDNPHGKSKQAAWGSSIRPIHTFATAEDFWRI</sequence>
<keyword evidence="4" id="KW-0694">RNA-binding</keyword>
<dbReference type="InterPro" id="IPR001040">
    <property type="entry name" value="TIF_eIF_4E"/>
</dbReference>
<dbReference type="OrthoDB" id="590761at2759"/>
<evidence type="ECO:0000313" key="9">
    <source>
        <dbReference type="EMBL" id="KAG8079159.1"/>
    </source>
</evidence>